<evidence type="ECO:0000259" key="7">
    <source>
        <dbReference type="Pfam" id="PF08801"/>
    </source>
</evidence>
<dbReference type="GO" id="GO:0006405">
    <property type="term" value="P:RNA export from nucleus"/>
    <property type="evidence" value="ECO:0007669"/>
    <property type="project" value="TreeGrafter"/>
</dbReference>
<proteinExistence type="inferred from homology"/>
<dbReference type="Pfam" id="PF08801">
    <property type="entry name" value="Nucleoporin_N"/>
    <property type="match status" value="1"/>
</dbReference>
<dbReference type="GO" id="GO:0036228">
    <property type="term" value="P:protein localization to nuclear inner membrane"/>
    <property type="evidence" value="ECO:0007669"/>
    <property type="project" value="TreeGrafter"/>
</dbReference>
<gene>
    <name evidence="8" type="ORF">CTOB1V02_LOCUS6749</name>
</gene>
<dbReference type="GO" id="GO:0006606">
    <property type="term" value="P:protein import into nucleus"/>
    <property type="evidence" value="ECO:0007669"/>
    <property type="project" value="TreeGrafter"/>
</dbReference>
<feature type="compositionally biased region" description="Polar residues" evidence="5">
    <location>
        <begin position="585"/>
        <end position="628"/>
    </location>
</feature>
<dbReference type="InterPro" id="IPR042533">
    <property type="entry name" value="Nucleoporin_Nup155_C_1"/>
</dbReference>
<evidence type="ECO:0000256" key="2">
    <source>
        <dbReference type="ARBA" id="ARBA00007373"/>
    </source>
</evidence>
<dbReference type="Gene3D" id="1.25.40.440">
    <property type="entry name" value="Nucleoporin, helical domain, central subdomain"/>
    <property type="match status" value="1"/>
</dbReference>
<sequence length="1336" mass="149027">MDVALKTADFFVQQQYPALHEKFTGQLQSSTAIGSAPFEQDYTLSGWNASDYPIHSSVLGQETLKHFVTVKKVPIPAELRGQFENVQASVITGVFPEIRRAYVTRDSDLYLWDYTTGKDLVIYDYLCESILSVALFRPTPGLCQTNGTLFMALSGSRDGRLFMGGSDGCLWELQYQAEAGWFSRRCKTVNQSASLISYFTHFISSALYVVDSIVEIRIDCQRGILYTLTERGTIDCYDLGEPGKDQGHKKISRVATLTASAIQAKAQSVGGEKVNKNDVALVTSLCVISAHEDPRVHLLAVTERGVRLYFSTVVPHQYIQPVTPNSPPTPRNAPTCLHLMHVRLAPGYSSSDPSRRPDNVVMSVFSRGTFLMGTCPVTDPHSTKADGGTTLSPQHQSLSSSFSHRPSQLWLFTPHLFPTGQEIKEVFDIINIEGRDWTVAEEPDDRPPPTDPNRPFASLVVTQLTEPARKFVLFTPQATALIQQQRPTDQLRDLLIESKGADSESVLAFLQLLPSVEACYCSLILACDTRNPQLSQWANHADPPGGSGGLRRGPAGAFSPTGFSDGSVVAGGGFSPFPAQRRFIPNSSPHSPFQQPPASVSFSSAHTSTPVRQGYDPQQGQFVQSTTFPDKPPSPLAAFADQGNAPGNAFSAKHNALYLYYARLLRPLWDARIVAGSQEEMVINASPGELGSIMEYLQLLINFMQREIFSSLTTLEALGVAAGAQPLSPAAQETQSLQALADLALFTKEVLGLWQILSTHQFHLVVQNLSPPDMKRNIFLARYRDLIEAGKAVPLALIRALISCYLSHAAVVSAISARLRSVCPGIFLDEDANTRSRMLNDLRPVDLNLNQAQQLCASGAYSGLVDLVLEAAQAKDPRNLALGFHREGAQTVGDDITREAFYKRQECYKVLLEAIKRRIRGIWLWVFTEKAPRHLIAQGDSINQDQVSSSGDTGHLTPMQAKEYAVVMMNRMLESKDELLHVALYGLLIEYKLDHVLMHVRSPFMKSYLKQSLNGNSVTARARLDVLWKIYDRDGKHRSAAKVLVRLAEMRCSEIDLTARLMYLNNAIDCLKQSHGHNTKKKKEFLHRLEEKKNVLRVQQMIYEYLSRMSQSDEVKGALTRLSSELYTVEELYDTFAIPFELFECQLALIHVARYKDPKTVERLWIHVLEKELRLSQGQPSTDRIALLRNKLQDIGTMFRIPLAYFPVEVLLPNLERLSEDEGLSREDPAWVWKVFYSLKVPLADIVPIYESLTTSGLGSQSTSQTLRSILSLFEAFVNDPSMEDYEPRRLTIGKILKCLPTYIIYLSNLPLPHPSMTDLLPRFRDVNNRLGGIRI</sequence>
<dbReference type="EMBL" id="OB661735">
    <property type="protein sequence ID" value="CAD7228871.1"/>
    <property type="molecule type" value="Genomic_DNA"/>
</dbReference>
<evidence type="ECO:0000313" key="8">
    <source>
        <dbReference type="EMBL" id="CAD7228871.1"/>
    </source>
</evidence>
<dbReference type="Gene3D" id="1.20.58.1780">
    <property type="match status" value="1"/>
</dbReference>
<dbReference type="Pfam" id="PF03177">
    <property type="entry name" value="Nucleoporin_C"/>
    <property type="match status" value="2"/>
</dbReference>
<dbReference type="Gene3D" id="1.25.40.450">
    <property type="entry name" value="Nucleoporin, helical domain, N-terminal subdomain"/>
    <property type="match status" value="1"/>
</dbReference>
<name>A0A7R8ZRG0_9CRUS</name>
<dbReference type="Gene3D" id="1.20.120.1880">
    <property type="entry name" value="Nucleoporin, helical C-terminal domain"/>
    <property type="match status" value="1"/>
</dbReference>
<protein>
    <submittedName>
        <fullName evidence="8">Uncharacterized protein</fullName>
    </submittedName>
</protein>
<dbReference type="GO" id="GO:0000972">
    <property type="term" value="P:transcription-dependent tethering of RNA polymerase II gene DNA at nuclear periphery"/>
    <property type="evidence" value="ECO:0007669"/>
    <property type="project" value="TreeGrafter"/>
</dbReference>
<comment type="subcellular location">
    <subcellularLocation>
        <location evidence="1">Nucleus</location>
    </subcellularLocation>
</comment>
<evidence type="ECO:0000256" key="4">
    <source>
        <dbReference type="ARBA" id="ARBA00023242"/>
    </source>
</evidence>
<evidence type="ECO:0000256" key="3">
    <source>
        <dbReference type="ARBA" id="ARBA00022448"/>
    </source>
</evidence>
<keyword evidence="3" id="KW-0813">Transport</keyword>
<dbReference type="OrthoDB" id="6335686at2759"/>
<dbReference type="GO" id="GO:0044611">
    <property type="term" value="C:nuclear pore inner ring"/>
    <property type="evidence" value="ECO:0007669"/>
    <property type="project" value="TreeGrafter"/>
</dbReference>
<feature type="compositionally biased region" description="Low complexity" evidence="5">
    <location>
        <begin position="391"/>
        <end position="400"/>
    </location>
</feature>
<evidence type="ECO:0000256" key="1">
    <source>
        <dbReference type="ARBA" id="ARBA00004123"/>
    </source>
</evidence>
<dbReference type="GO" id="GO:0017056">
    <property type="term" value="F:structural constituent of nuclear pore"/>
    <property type="evidence" value="ECO:0007669"/>
    <property type="project" value="InterPro"/>
</dbReference>
<feature type="region of interest" description="Disordered" evidence="5">
    <location>
        <begin position="580"/>
        <end position="640"/>
    </location>
</feature>
<dbReference type="PANTHER" id="PTHR10350:SF6">
    <property type="entry name" value="NUCLEAR PORE COMPLEX PROTEIN NUP155"/>
    <property type="match status" value="1"/>
</dbReference>
<keyword evidence="4" id="KW-0539">Nucleus</keyword>
<feature type="domain" description="Nucleoporin Nup133/Nup155-like C-terminal" evidence="6">
    <location>
        <begin position="651"/>
        <end position="832"/>
    </location>
</feature>
<dbReference type="InterPro" id="IPR007187">
    <property type="entry name" value="Nucleoporin_Nup133/Nup155_C"/>
</dbReference>
<dbReference type="InterPro" id="IPR042537">
    <property type="entry name" value="Nucleoporin_Nup155_C_2"/>
</dbReference>
<dbReference type="InterPro" id="IPR042538">
    <property type="entry name" value="Nucleoporin_Nup155_C_3"/>
</dbReference>
<reference evidence="8" key="1">
    <citation type="submission" date="2020-11" db="EMBL/GenBank/DDBJ databases">
        <authorList>
            <person name="Tran Van P."/>
        </authorList>
    </citation>
    <scope>NUCLEOTIDE SEQUENCE</scope>
</reference>
<dbReference type="PANTHER" id="PTHR10350">
    <property type="entry name" value="NUCLEAR PORE COMPLEX PROTEIN NUP155"/>
    <property type="match status" value="1"/>
</dbReference>
<comment type="similarity">
    <text evidence="2">Belongs to the non-repetitive/WGA-negative nucleoporin family.</text>
</comment>
<accession>A0A7R8ZRG0</accession>
<dbReference type="InterPro" id="IPR014908">
    <property type="entry name" value="Nucleoporin_Nup133/Nup155_N"/>
</dbReference>
<evidence type="ECO:0000259" key="6">
    <source>
        <dbReference type="Pfam" id="PF03177"/>
    </source>
</evidence>
<dbReference type="InterPro" id="IPR004870">
    <property type="entry name" value="Nucleoporin_Nup155"/>
</dbReference>
<feature type="domain" description="Nucleoporin Nup133/Nup155-like C-terminal" evidence="6">
    <location>
        <begin position="851"/>
        <end position="1304"/>
    </location>
</feature>
<evidence type="ECO:0000256" key="5">
    <source>
        <dbReference type="SAM" id="MobiDB-lite"/>
    </source>
</evidence>
<feature type="region of interest" description="Disordered" evidence="5">
    <location>
        <begin position="380"/>
        <end position="400"/>
    </location>
</feature>
<organism evidence="8">
    <name type="scientific">Cyprideis torosa</name>
    <dbReference type="NCBI Taxonomy" id="163714"/>
    <lineage>
        <taxon>Eukaryota</taxon>
        <taxon>Metazoa</taxon>
        <taxon>Ecdysozoa</taxon>
        <taxon>Arthropoda</taxon>
        <taxon>Crustacea</taxon>
        <taxon>Oligostraca</taxon>
        <taxon>Ostracoda</taxon>
        <taxon>Podocopa</taxon>
        <taxon>Podocopida</taxon>
        <taxon>Cytherocopina</taxon>
        <taxon>Cytheroidea</taxon>
        <taxon>Cytherideidae</taxon>
        <taxon>Cyprideis</taxon>
    </lineage>
</organism>
<feature type="domain" description="Nucleoporin Nup133/Nup155-like N-terminal" evidence="7">
    <location>
        <begin position="147"/>
        <end position="374"/>
    </location>
</feature>